<feature type="compositionally biased region" description="Acidic residues" evidence="3">
    <location>
        <begin position="96"/>
        <end position="134"/>
    </location>
</feature>
<dbReference type="InterPro" id="IPR001404">
    <property type="entry name" value="Hsp90_fam"/>
</dbReference>
<keyword evidence="5" id="KW-1185">Reference proteome</keyword>
<sequence>MKAQAYQTGKDISTNYYASQKKTFEINPRHPLIKDMLRRVKEDEDDKTVSDLAVVLFETATLRSGYLLPDTKAYGDRIERMLRLSLNIDLDAKVEEEPEEEPEETTDDATEDTDQDEDEDEDMDAGTDEDEDDTAEKSTAEKDEL</sequence>
<keyword evidence="2" id="KW-0143">Chaperone</keyword>
<dbReference type="InterPro" id="IPR037196">
    <property type="entry name" value="HSP90_C"/>
</dbReference>
<dbReference type="Proteomes" id="UP000558488">
    <property type="component" value="Unassembled WGS sequence"/>
</dbReference>
<evidence type="ECO:0000256" key="2">
    <source>
        <dbReference type="ARBA" id="ARBA00023186"/>
    </source>
</evidence>
<dbReference type="GO" id="GO:0005524">
    <property type="term" value="F:ATP binding"/>
    <property type="evidence" value="ECO:0007669"/>
    <property type="project" value="InterPro"/>
</dbReference>
<organism evidence="4 5">
    <name type="scientific">Pipistrellus kuhlii</name>
    <name type="common">Kuhl's pipistrelle</name>
    <dbReference type="NCBI Taxonomy" id="59472"/>
    <lineage>
        <taxon>Eukaryota</taxon>
        <taxon>Metazoa</taxon>
        <taxon>Chordata</taxon>
        <taxon>Craniata</taxon>
        <taxon>Vertebrata</taxon>
        <taxon>Euteleostomi</taxon>
        <taxon>Mammalia</taxon>
        <taxon>Eutheria</taxon>
        <taxon>Laurasiatheria</taxon>
        <taxon>Chiroptera</taxon>
        <taxon>Yangochiroptera</taxon>
        <taxon>Vespertilionidae</taxon>
        <taxon>Pipistrellus</taxon>
    </lineage>
</organism>
<keyword evidence="4" id="KW-0346">Stress response</keyword>
<evidence type="ECO:0000256" key="1">
    <source>
        <dbReference type="ARBA" id="ARBA00008239"/>
    </source>
</evidence>
<dbReference type="Pfam" id="PF00183">
    <property type="entry name" value="HSP90"/>
    <property type="match status" value="1"/>
</dbReference>
<evidence type="ECO:0000256" key="3">
    <source>
        <dbReference type="SAM" id="MobiDB-lite"/>
    </source>
</evidence>
<accession>A0A7J7ZJI6</accession>
<dbReference type="GO" id="GO:0016887">
    <property type="term" value="F:ATP hydrolysis activity"/>
    <property type="evidence" value="ECO:0007669"/>
    <property type="project" value="InterPro"/>
</dbReference>
<name>A0A7J7ZJI6_PIPKU</name>
<dbReference type="EMBL" id="JACAGB010000003">
    <property type="protein sequence ID" value="KAF6373870.1"/>
    <property type="molecule type" value="Genomic_DNA"/>
</dbReference>
<dbReference type="GO" id="GO:0051082">
    <property type="term" value="F:unfolded protein binding"/>
    <property type="evidence" value="ECO:0007669"/>
    <property type="project" value="InterPro"/>
</dbReference>
<dbReference type="SUPFAM" id="SSF110942">
    <property type="entry name" value="HSP90 C-terminal domain"/>
    <property type="match status" value="1"/>
</dbReference>
<protein>
    <submittedName>
        <fullName evidence="4">Heat shock protein 90 beta family member 1</fullName>
    </submittedName>
</protein>
<reference evidence="4 5" key="1">
    <citation type="journal article" date="2020" name="Nature">
        <title>Six reference-quality genomes reveal evolution of bat adaptations.</title>
        <authorList>
            <person name="Jebb D."/>
            <person name="Huang Z."/>
            <person name="Pippel M."/>
            <person name="Hughes G.M."/>
            <person name="Lavrichenko K."/>
            <person name="Devanna P."/>
            <person name="Winkler S."/>
            <person name="Jermiin L.S."/>
            <person name="Skirmuntt E.C."/>
            <person name="Katzourakis A."/>
            <person name="Burkitt-Gray L."/>
            <person name="Ray D.A."/>
            <person name="Sullivan K.A.M."/>
            <person name="Roscito J.G."/>
            <person name="Kirilenko B.M."/>
            <person name="Davalos L.M."/>
            <person name="Corthals A.P."/>
            <person name="Power M.L."/>
            <person name="Jones G."/>
            <person name="Ransome R.D."/>
            <person name="Dechmann D.K.N."/>
            <person name="Locatelli A.G."/>
            <person name="Puechmaille S.J."/>
            <person name="Fedrigo O."/>
            <person name="Jarvis E.D."/>
            <person name="Hiller M."/>
            <person name="Vernes S.C."/>
            <person name="Myers E.W."/>
            <person name="Teeling E.C."/>
        </authorList>
    </citation>
    <scope>NUCLEOTIDE SEQUENCE [LARGE SCALE GENOMIC DNA]</scope>
    <source>
        <strain evidence="4">MPipKuh1</strain>
        <tissue evidence="4">Flight muscle</tissue>
    </source>
</reference>
<dbReference type="Gene3D" id="1.20.120.790">
    <property type="entry name" value="Heat shock protein 90, C-terminal domain"/>
    <property type="match status" value="1"/>
</dbReference>
<dbReference type="AlphaFoldDB" id="A0A7J7ZJI6"/>
<proteinExistence type="inferred from homology"/>
<evidence type="ECO:0000313" key="5">
    <source>
        <dbReference type="Proteomes" id="UP000558488"/>
    </source>
</evidence>
<feature type="compositionally biased region" description="Basic and acidic residues" evidence="3">
    <location>
        <begin position="135"/>
        <end position="145"/>
    </location>
</feature>
<comment type="similarity">
    <text evidence="1">Belongs to the heat shock protein 90 family.</text>
</comment>
<dbReference type="PANTHER" id="PTHR11528">
    <property type="entry name" value="HEAT SHOCK PROTEIN 90 FAMILY MEMBER"/>
    <property type="match status" value="1"/>
</dbReference>
<comment type="caution">
    <text evidence="4">The sequence shown here is derived from an EMBL/GenBank/DDBJ whole genome shotgun (WGS) entry which is preliminary data.</text>
</comment>
<evidence type="ECO:0000313" key="4">
    <source>
        <dbReference type="EMBL" id="KAF6373870.1"/>
    </source>
</evidence>
<feature type="region of interest" description="Disordered" evidence="3">
    <location>
        <begin position="90"/>
        <end position="145"/>
    </location>
</feature>
<gene>
    <name evidence="4" type="ORF">mPipKuh1_006403</name>
</gene>
<dbReference type="GO" id="GO:0140662">
    <property type="term" value="F:ATP-dependent protein folding chaperone"/>
    <property type="evidence" value="ECO:0007669"/>
    <property type="project" value="InterPro"/>
</dbReference>